<keyword evidence="4 5" id="KW-0472">Membrane</keyword>
<protein>
    <submittedName>
        <fullName evidence="6">Uncharacterized protein</fullName>
    </submittedName>
</protein>
<evidence type="ECO:0000313" key="6">
    <source>
        <dbReference type="EMBL" id="KTB37624.1"/>
    </source>
</evidence>
<sequence length="749" mass="84319">MNTIELILLVVSVISTTAAILWASVLVRYRALYTPITGIQGGGSALVGRPQRYGFFSLMRRIYQIEGMSGVVLKGLVLRFCDWFLSFAIAVTYFYIRERGLWDFTKPGILFYFLTPKSDAKDIIFPVLLTILRLPFHVLIVRATTTRYILSYRRPAVAFRVLLSPKERRAPWMLFAIPGLFLGFVLQTVIPLGLTNLSGRLMYPHFDIWRNALDILFAQLLISLGSTALCVPLYVANTRLAMSAQCPTRQPQQDQEAGDTQLSERRLWDAQEAELFGLATYCREEEDPIVFRGHLHSPYTGLVDCLATIEKEEGVGTLFRGWGLSVLGLAFNGVEVEDKGTGWVLVGWESIEHHIRMNDHPNHPAILADFFQACVGTPTIVHVETDGNFKPFEHPVLQLVNIKLKNLENKDRLETLLEKIKVRYTGRSTWGGVKEEAGAYKLFTGWQTVEEHLNAMKMDDTEGAADGKALTELTEFTIGISGVILKGLVLRSCEWSLSFTVAAIYFHLTKPKRASWDFTKPGLLLYLMAPVFSVQDIIFLVSFTILLRLPFYVLVVRATTTRYILSYRKPVVALRILLSPMERRAPWLLFAIPGLFLGFLLQTVIPLGLTILSGRLLYPHLDIWNHFIDIYLAQILISLGSTALCVPLYVANTRLAMSAQCPTRQSQRQDQEVGSTQLSERRLWDAQEANLVGLAAYCREEEDPIVFRGHLHNPYTGLVDCLATIVKEEGLGTLFCGWGLSVLGQFACI</sequence>
<evidence type="ECO:0000256" key="4">
    <source>
        <dbReference type="ARBA" id="ARBA00023136"/>
    </source>
</evidence>
<evidence type="ECO:0000256" key="3">
    <source>
        <dbReference type="ARBA" id="ARBA00022989"/>
    </source>
</evidence>
<feature type="transmembrane region" description="Helical" evidence="5">
    <location>
        <begin position="123"/>
        <end position="144"/>
    </location>
</feature>
<dbReference type="AlphaFoldDB" id="A0A0W0FMT6"/>
<proteinExistence type="predicted"/>
<dbReference type="GO" id="GO:0016020">
    <property type="term" value="C:membrane"/>
    <property type="evidence" value="ECO:0007669"/>
    <property type="project" value="UniProtKB-SubCell"/>
</dbReference>
<gene>
    <name evidence="6" type="ORF">WG66_9789</name>
</gene>
<dbReference type="EMBL" id="LATX01001835">
    <property type="protein sequence ID" value="KTB37624.1"/>
    <property type="molecule type" value="Genomic_DNA"/>
</dbReference>
<dbReference type="Gene3D" id="1.50.40.10">
    <property type="entry name" value="Mitochondrial carrier domain"/>
    <property type="match status" value="2"/>
</dbReference>
<evidence type="ECO:0000313" key="7">
    <source>
        <dbReference type="Proteomes" id="UP000054988"/>
    </source>
</evidence>
<keyword evidence="2 5" id="KW-0812">Transmembrane</keyword>
<keyword evidence="3 5" id="KW-1133">Transmembrane helix</keyword>
<feature type="transmembrane region" description="Helical" evidence="5">
    <location>
        <begin position="6"/>
        <end position="27"/>
    </location>
</feature>
<evidence type="ECO:0000256" key="5">
    <source>
        <dbReference type="SAM" id="Phobius"/>
    </source>
</evidence>
<feature type="transmembrane region" description="Helical" evidence="5">
    <location>
        <begin position="172"/>
        <end position="195"/>
    </location>
</feature>
<dbReference type="SUPFAM" id="SSF103506">
    <property type="entry name" value="Mitochondrial carrier"/>
    <property type="match status" value="2"/>
</dbReference>
<feature type="transmembrane region" description="Helical" evidence="5">
    <location>
        <begin position="631"/>
        <end position="650"/>
    </location>
</feature>
<name>A0A0W0FMT6_MONRR</name>
<evidence type="ECO:0000256" key="2">
    <source>
        <dbReference type="ARBA" id="ARBA00022692"/>
    </source>
</evidence>
<dbReference type="InterPro" id="IPR023395">
    <property type="entry name" value="MCP_dom_sf"/>
</dbReference>
<organism evidence="6 7">
    <name type="scientific">Moniliophthora roreri</name>
    <name type="common">Frosty pod rot fungus</name>
    <name type="synonym">Monilia roreri</name>
    <dbReference type="NCBI Taxonomy" id="221103"/>
    <lineage>
        <taxon>Eukaryota</taxon>
        <taxon>Fungi</taxon>
        <taxon>Dikarya</taxon>
        <taxon>Basidiomycota</taxon>
        <taxon>Agaricomycotina</taxon>
        <taxon>Agaricomycetes</taxon>
        <taxon>Agaricomycetidae</taxon>
        <taxon>Agaricales</taxon>
        <taxon>Marasmiineae</taxon>
        <taxon>Marasmiaceae</taxon>
        <taxon>Moniliophthora</taxon>
    </lineage>
</organism>
<evidence type="ECO:0000256" key="1">
    <source>
        <dbReference type="ARBA" id="ARBA00004370"/>
    </source>
</evidence>
<reference evidence="6 7" key="1">
    <citation type="submission" date="2015-12" db="EMBL/GenBank/DDBJ databases">
        <title>Draft genome sequence of Moniliophthora roreri, the causal agent of frosty pod rot of cacao.</title>
        <authorList>
            <person name="Aime M.C."/>
            <person name="Diaz-Valderrama J.R."/>
            <person name="Kijpornyongpan T."/>
            <person name="Phillips-Mora W."/>
        </authorList>
    </citation>
    <scope>NUCLEOTIDE SEQUENCE [LARGE SCALE GENOMIC DNA]</scope>
    <source>
        <strain evidence="6 7">MCA 2952</strain>
    </source>
</reference>
<comment type="caution">
    <text evidence="6">The sequence shown here is derived from an EMBL/GenBank/DDBJ whole genome shotgun (WGS) entry which is preliminary data.</text>
</comment>
<accession>A0A0W0FMT6</accession>
<feature type="transmembrane region" description="Helical" evidence="5">
    <location>
        <begin position="215"/>
        <end position="235"/>
    </location>
</feature>
<comment type="subcellular location">
    <subcellularLocation>
        <location evidence="1">Membrane</location>
    </subcellularLocation>
</comment>
<feature type="transmembrane region" description="Helical" evidence="5">
    <location>
        <begin position="76"/>
        <end position="96"/>
    </location>
</feature>
<feature type="transmembrane region" description="Helical" evidence="5">
    <location>
        <begin position="586"/>
        <end position="611"/>
    </location>
</feature>
<dbReference type="Proteomes" id="UP000054988">
    <property type="component" value="Unassembled WGS sequence"/>
</dbReference>